<comment type="caution">
    <text evidence="7">The sequence shown here is derived from an EMBL/GenBank/DDBJ whole genome shotgun (WGS) entry which is preliminary data.</text>
</comment>
<accession>A0A2W5U2R7</accession>
<keyword evidence="3 6" id="KW-0812">Transmembrane</keyword>
<evidence type="ECO:0000256" key="3">
    <source>
        <dbReference type="ARBA" id="ARBA00022692"/>
    </source>
</evidence>
<keyword evidence="5 6" id="KW-0472">Membrane</keyword>
<evidence type="ECO:0000256" key="2">
    <source>
        <dbReference type="ARBA" id="ARBA00009694"/>
    </source>
</evidence>
<evidence type="ECO:0000256" key="5">
    <source>
        <dbReference type="ARBA" id="ARBA00023136"/>
    </source>
</evidence>
<dbReference type="EMBL" id="QFQP01000001">
    <property type="protein sequence ID" value="PZR18746.1"/>
    <property type="molecule type" value="Genomic_DNA"/>
</dbReference>
<dbReference type="Proteomes" id="UP000249061">
    <property type="component" value="Unassembled WGS sequence"/>
</dbReference>
<dbReference type="PANTHER" id="PTHR43461:SF1">
    <property type="entry name" value="TRANSMEMBRANE PROTEIN 256"/>
    <property type="match status" value="1"/>
</dbReference>
<feature type="transmembrane region" description="Helical" evidence="6">
    <location>
        <begin position="75"/>
        <end position="96"/>
    </location>
</feature>
<name>A0A2W5U2R7_9BACT</name>
<sequence length="137" mass="14653">MDRRLTYLAAFLGFTGVSFGAFGAHGLKALVRELPDAADRLGWWETASRYHLMHALAVLTVAVFAVHVAGNFPRFAAWAFTAGIVVFSGSLYVMAFTGLRQLGMVTPLGGLCFLAGWLAIGFGARKLGTAHPRPGEP</sequence>
<reference evidence="7 8" key="1">
    <citation type="submission" date="2017-08" db="EMBL/GenBank/DDBJ databases">
        <title>Infants hospitalized years apart are colonized by the same room-sourced microbial strains.</title>
        <authorList>
            <person name="Brooks B."/>
            <person name="Olm M.R."/>
            <person name="Firek B.A."/>
            <person name="Baker R."/>
            <person name="Thomas B.C."/>
            <person name="Morowitz M.J."/>
            <person name="Banfield J.F."/>
        </authorList>
    </citation>
    <scope>NUCLEOTIDE SEQUENCE [LARGE SCALE GENOMIC DNA]</scope>
    <source>
        <strain evidence="7">S2_003_000_R2_14</strain>
    </source>
</reference>
<gene>
    <name evidence="7" type="ORF">DI536_02380</name>
</gene>
<organism evidence="7 8">
    <name type="scientific">Archangium gephyra</name>
    <dbReference type="NCBI Taxonomy" id="48"/>
    <lineage>
        <taxon>Bacteria</taxon>
        <taxon>Pseudomonadati</taxon>
        <taxon>Myxococcota</taxon>
        <taxon>Myxococcia</taxon>
        <taxon>Myxococcales</taxon>
        <taxon>Cystobacterineae</taxon>
        <taxon>Archangiaceae</taxon>
        <taxon>Archangium</taxon>
    </lineage>
</organism>
<comment type="subcellular location">
    <subcellularLocation>
        <location evidence="1">Membrane</location>
        <topology evidence="1">Multi-pass membrane protein</topology>
    </subcellularLocation>
</comment>
<evidence type="ECO:0000313" key="7">
    <source>
        <dbReference type="EMBL" id="PZR18746.1"/>
    </source>
</evidence>
<dbReference type="Pfam" id="PF04241">
    <property type="entry name" value="DUF423"/>
    <property type="match status" value="1"/>
</dbReference>
<dbReference type="InterPro" id="IPR006696">
    <property type="entry name" value="DUF423"/>
</dbReference>
<dbReference type="AlphaFoldDB" id="A0A2W5U2R7"/>
<feature type="transmembrane region" description="Helical" evidence="6">
    <location>
        <begin position="102"/>
        <end position="124"/>
    </location>
</feature>
<evidence type="ECO:0000256" key="4">
    <source>
        <dbReference type="ARBA" id="ARBA00022989"/>
    </source>
</evidence>
<dbReference type="GO" id="GO:0005886">
    <property type="term" value="C:plasma membrane"/>
    <property type="evidence" value="ECO:0007669"/>
    <property type="project" value="TreeGrafter"/>
</dbReference>
<proteinExistence type="inferred from homology"/>
<protein>
    <submittedName>
        <fullName evidence="7">DUF423 domain-containing protein</fullName>
    </submittedName>
</protein>
<comment type="similarity">
    <text evidence="2">Belongs to the UPF0382 family.</text>
</comment>
<keyword evidence="4 6" id="KW-1133">Transmembrane helix</keyword>
<evidence type="ECO:0000256" key="1">
    <source>
        <dbReference type="ARBA" id="ARBA00004141"/>
    </source>
</evidence>
<feature type="transmembrane region" description="Helical" evidence="6">
    <location>
        <begin position="50"/>
        <end position="68"/>
    </location>
</feature>
<evidence type="ECO:0000313" key="8">
    <source>
        <dbReference type="Proteomes" id="UP000249061"/>
    </source>
</evidence>
<evidence type="ECO:0000256" key="6">
    <source>
        <dbReference type="SAM" id="Phobius"/>
    </source>
</evidence>
<dbReference type="PANTHER" id="PTHR43461">
    <property type="entry name" value="TRANSMEMBRANE PROTEIN 256"/>
    <property type="match status" value="1"/>
</dbReference>